<name>A0A9W6Z3I1_AMBMO</name>
<dbReference type="EMBL" id="BSXU01005649">
    <property type="protein sequence ID" value="GMG55305.1"/>
    <property type="molecule type" value="Genomic_DNA"/>
</dbReference>
<gene>
    <name evidence="1" type="ORF">Amon01_000753700</name>
</gene>
<proteinExistence type="predicted"/>
<organism evidence="1 2">
    <name type="scientific">Ambrosiozyma monospora</name>
    <name type="common">Yeast</name>
    <name type="synonym">Endomycopsis monosporus</name>
    <dbReference type="NCBI Taxonomy" id="43982"/>
    <lineage>
        <taxon>Eukaryota</taxon>
        <taxon>Fungi</taxon>
        <taxon>Dikarya</taxon>
        <taxon>Ascomycota</taxon>
        <taxon>Saccharomycotina</taxon>
        <taxon>Pichiomycetes</taxon>
        <taxon>Pichiales</taxon>
        <taxon>Pichiaceae</taxon>
        <taxon>Ambrosiozyma</taxon>
    </lineage>
</organism>
<keyword evidence="2" id="KW-1185">Reference proteome</keyword>
<evidence type="ECO:0000313" key="1">
    <source>
        <dbReference type="EMBL" id="GMG55305.1"/>
    </source>
</evidence>
<accession>A0A9W6Z3I1</accession>
<comment type="caution">
    <text evidence="1">The sequence shown here is derived from an EMBL/GenBank/DDBJ whole genome shotgun (WGS) entry which is preliminary data.</text>
</comment>
<reference evidence="1" key="1">
    <citation type="submission" date="2023-04" db="EMBL/GenBank/DDBJ databases">
        <title>Ambrosiozyma monospora NBRC 1965.</title>
        <authorList>
            <person name="Ichikawa N."/>
            <person name="Sato H."/>
            <person name="Tonouchi N."/>
        </authorList>
    </citation>
    <scope>NUCLEOTIDE SEQUENCE</scope>
    <source>
        <strain evidence="1">NBRC 1965</strain>
    </source>
</reference>
<sequence>MDFEFAIDSVLQPEDQQQLQELTAPLGQVDVQGILSQCMAISTQQKGTHSFRTLRKFRKLRKHCKAMKLKMKPMLRTLVTVLEWFDFFNEIANAINILLAILAFL</sequence>
<evidence type="ECO:0000313" key="2">
    <source>
        <dbReference type="Proteomes" id="UP001165063"/>
    </source>
</evidence>
<protein>
    <submittedName>
        <fullName evidence="1">Unnamed protein product</fullName>
    </submittedName>
</protein>
<dbReference type="AlphaFoldDB" id="A0A9W6Z3I1"/>
<dbReference type="Proteomes" id="UP001165063">
    <property type="component" value="Unassembled WGS sequence"/>
</dbReference>